<dbReference type="STRING" id="3218.A0A2K1J592"/>
<dbReference type="InterPro" id="IPR001005">
    <property type="entry name" value="SANT/Myb"/>
</dbReference>
<evidence type="ECO:0000313" key="6">
    <source>
        <dbReference type="EMBL" id="PNR36692.1"/>
    </source>
</evidence>
<dbReference type="InterPro" id="IPR009057">
    <property type="entry name" value="Homeodomain-like_sf"/>
</dbReference>
<dbReference type="PROSITE" id="PS51294">
    <property type="entry name" value="HTH_MYB"/>
    <property type="match status" value="1"/>
</dbReference>
<reference evidence="6 8" key="1">
    <citation type="journal article" date="2008" name="Science">
        <title>The Physcomitrella genome reveals evolutionary insights into the conquest of land by plants.</title>
        <authorList>
            <person name="Rensing S."/>
            <person name="Lang D."/>
            <person name="Zimmer A."/>
            <person name="Terry A."/>
            <person name="Salamov A."/>
            <person name="Shapiro H."/>
            <person name="Nishiyama T."/>
            <person name="Perroud P.-F."/>
            <person name="Lindquist E."/>
            <person name="Kamisugi Y."/>
            <person name="Tanahashi T."/>
            <person name="Sakakibara K."/>
            <person name="Fujita T."/>
            <person name="Oishi K."/>
            <person name="Shin-I T."/>
            <person name="Kuroki Y."/>
            <person name="Toyoda A."/>
            <person name="Suzuki Y."/>
            <person name="Hashimoto A."/>
            <person name="Yamaguchi K."/>
            <person name="Sugano A."/>
            <person name="Kohara Y."/>
            <person name="Fujiyama A."/>
            <person name="Anterola A."/>
            <person name="Aoki S."/>
            <person name="Ashton N."/>
            <person name="Barbazuk W.B."/>
            <person name="Barker E."/>
            <person name="Bennetzen J."/>
            <person name="Bezanilla M."/>
            <person name="Blankenship R."/>
            <person name="Cho S.H."/>
            <person name="Dutcher S."/>
            <person name="Estelle M."/>
            <person name="Fawcett J.A."/>
            <person name="Gundlach H."/>
            <person name="Hanada K."/>
            <person name="Heyl A."/>
            <person name="Hicks K.A."/>
            <person name="Hugh J."/>
            <person name="Lohr M."/>
            <person name="Mayer K."/>
            <person name="Melkozernov A."/>
            <person name="Murata T."/>
            <person name="Nelson D."/>
            <person name="Pils B."/>
            <person name="Prigge M."/>
            <person name="Reiss B."/>
            <person name="Renner T."/>
            <person name="Rombauts S."/>
            <person name="Rushton P."/>
            <person name="Sanderfoot A."/>
            <person name="Schween G."/>
            <person name="Shiu S.-H."/>
            <person name="Stueber K."/>
            <person name="Theodoulou F.L."/>
            <person name="Tu H."/>
            <person name="Van de Peer Y."/>
            <person name="Verrier P.J."/>
            <person name="Waters E."/>
            <person name="Wood A."/>
            <person name="Yang L."/>
            <person name="Cove D."/>
            <person name="Cuming A."/>
            <person name="Hasebe M."/>
            <person name="Lucas S."/>
            <person name="Mishler D.B."/>
            <person name="Reski R."/>
            <person name="Grigoriev I."/>
            <person name="Quatrano R.S."/>
            <person name="Boore J.L."/>
        </authorList>
    </citation>
    <scope>NUCLEOTIDE SEQUENCE [LARGE SCALE GENOMIC DNA]</scope>
    <source>
        <strain evidence="7 8">cv. Gransden 2004</strain>
    </source>
</reference>
<dbReference type="OrthoDB" id="551907at2759"/>
<dbReference type="EMBL" id="ABEU02000017">
    <property type="protein sequence ID" value="PNR36692.1"/>
    <property type="molecule type" value="Genomic_DNA"/>
</dbReference>
<dbReference type="Gramene" id="Pp3c17_23560V3.1">
    <property type="protein sequence ID" value="Pp3c17_23560V3.1"/>
    <property type="gene ID" value="Pp3c17_23560"/>
</dbReference>
<dbReference type="RefSeq" id="XP_024400665.1">
    <property type="nucleotide sequence ID" value="XM_024544897.2"/>
</dbReference>
<feature type="compositionally biased region" description="Low complexity" evidence="4">
    <location>
        <begin position="195"/>
        <end position="208"/>
    </location>
</feature>
<dbReference type="GeneID" id="112294460"/>
<feature type="region of interest" description="Disordered" evidence="4">
    <location>
        <begin position="1"/>
        <end position="53"/>
    </location>
</feature>
<dbReference type="GO" id="GO:0003700">
    <property type="term" value="F:DNA-binding transcription factor activity"/>
    <property type="evidence" value="ECO:0007669"/>
    <property type="project" value="InterPro"/>
</dbReference>
<name>A0A2K1J592_PHYPA</name>
<gene>
    <name evidence="7" type="primary">LOC112294460</name>
    <name evidence="6" type="ORF">PHYPA_022543</name>
</gene>
<evidence type="ECO:0000313" key="7">
    <source>
        <dbReference type="EnsemblPlants" id="Pp3c17_23560V3.1"/>
    </source>
</evidence>
<evidence type="ECO:0000256" key="3">
    <source>
        <dbReference type="ARBA" id="ARBA00023242"/>
    </source>
</evidence>
<feature type="domain" description="HTH myb-type" evidence="5">
    <location>
        <begin position="49"/>
        <end position="109"/>
    </location>
</feature>
<protein>
    <recommendedName>
        <fullName evidence="5">HTH myb-type domain-containing protein</fullName>
    </recommendedName>
</protein>
<dbReference type="InterPro" id="IPR046955">
    <property type="entry name" value="PHR1-like"/>
</dbReference>
<accession>A0A2K1J592</accession>
<sequence>MYQNKKFSTTSLMPQRSASQALELRGSSAAGASVNSAGSPGGGSGGGGSATKQRLRWTPELHDRFVDAVTQLGGPDRATPKGVLRVMGVQGLTIYHVKSHLQKYRLAKYIPESLSDGGKSDKKNNPTDLLPTLDATSGIQITEALRMQMEVQKRLHEQLEVQRHLQLRIEAQGKYLQKIIEEQQRVGSLNNRPGVTTDSATPTVTDTTQGQVGLVNTKPALPLTSVPQSDTLASNSLPPVPVSTSNTRLTQATILPPQQPFQTQYGFETFANPPALEGSPVQGASKRTRTEDRGGQSLAGQSEPQQVSGVPQPGGPFLQPGQTQGSGGGAFHPSQSDFASGATFSPRQGGRSFSQAPLSQQAYSQQPLPGVFNSQSFHPANHANIYLPTQAQCTEAQAPPDNSTSGSTRPPQEVSGKLDTGAFLTNEREVALPASEGDGGHRSAGPLSQAAIYEQWDHVGSDGQLCNEGG</sequence>
<proteinExistence type="predicted"/>
<dbReference type="PANTHER" id="PTHR31499">
    <property type="entry name" value="MYB FAMILY TRANSCRIPTION FACTOR PHL11"/>
    <property type="match status" value="1"/>
</dbReference>
<dbReference type="AlphaFoldDB" id="A0A2K1J592"/>
<feature type="compositionally biased region" description="Polar residues" evidence="4">
    <location>
        <begin position="298"/>
        <end position="309"/>
    </location>
</feature>
<keyword evidence="8" id="KW-1185">Reference proteome</keyword>
<dbReference type="EnsemblPlants" id="Pp3c17_23560V3.1">
    <property type="protein sequence ID" value="Pp3c17_23560V3.1"/>
    <property type="gene ID" value="Pp3c17_23560"/>
</dbReference>
<evidence type="ECO:0000256" key="1">
    <source>
        <dbReference type="ARBA" id="ARBA00023015"/>
    </source>
</evidence>
<dbReference type="EnsemblPlants" id="Pp3c17_23560V3.2">
    <property type="protein sequence ID" value="Pp3c17_23560V3.2"/>
    <property type="gene ID" value="Pp3c17_23560"/>
</dbReference>
<feature type="compositionally biased region" description="Polar residues" evidence="4">
    <location>
        <begin position="394"/>
        <end position="410"/>
    </location>
</feature>
<dbReference type="InterPro" id="IPR025756">
    <property type="entry name" value="Myb_CC_LHEQLE"/>
</dbReference>
<evidence type="ECO:0000313" key="8">
    <source>
        <dbReference type="Proteomes" id="UP000006727"/>
    </source>
</evidence>
<dbReference type="InterPro" id="IPR017930">
    <property type="entry name" value="Myb_dom"/>
</dbReference>
<feature type="region of interest" description="Disordered" evidence="4">
    <location>
        <begin position="189"/>
        <end position="245"/>
    </location>
</feature>
<evidence type="ECO:0000256" key="4">
    <source>
        <dbReference type="SAM" id="MobiDB-lite"/>
    </source>
</evidence>
<dbReference type="SUPFAM" id="SSF46689">
    <property type="entry name" value="Homeodomain-like"/>
    <property type="match status" value="1"/>
</dbReference>
<dbReference type="PaxDb" id="3218-PP1S68_240V6.1"/>
<dbReference type="Gramene" id="Pp3c17_23560V3.2">
    <property type="protein sequence ID" value="Pp3c17_23560V3.2"/>
    <property type="gene ID" value="Pp3c17_23560"/>
</dbReference>
<feature type="compositionally biased region" description="Gly residues" evidence="4">
    <location>
        <begin position="39"/>
        <end position="49"/>
    </location>
</feature>
<dbReference type="NCBIfam" id="TIGR01557">
    <property type="entry name" value="myb_SHAQKYF"/>
    <property type="match status" value="1"/>
</dbReference>
<dbReference type="InterPro" id="IPR006447">
    <property type="entry name" value="Myb_dom_plants"/>
</dbReference>
<dbReference type="FunFam" id="1.10.10.60:FF:000002">
    <property type="entry name" value="Myb family transcription factor"/>
    <property type="match status" value="1"/>
</dbReference>
<feature type="compositionally biased region" description="Polar residues" evidence="4">
    <location>
        <begin position="1"/>
        <end position="20"/>
    </location>
</feature>
<keyword evidence="3" id="KW-0539">Nucleus</keyword>
<dbReference type="Pfam" id="PF00249">
    <property type="entry name" value="Myb_DNA-binding"/>
    <property type="match status" value="1"/>
</dbReference>
<dbReference type="RefSeq" id="XP_024400664.1">
    <property type="nucleotide sequence ID" value="XM_024544896.2"/>
</dbReference>
<evidence type="ECO:0000256" key="2">
    <source>
        <dbReference type="ARBA" id="ARBA00023163"/>
    </source>
</evidence>
<dbReference type="GO" id="GO:0003677">
    <property type="term" value="F:DNA binding"/>
    <property type="evidence" value="ECO:0007669"/>
    <property type="project" value="InterPro"/>
</dbReference>
<dbReference type="Gene3D" id="1.10.10.60">
    <property type="entry name" value="Homeodomain-like"/>
    <property type="match status" value="1"/>
</dbReference>
<organism evidence="6">
    <name type="scientific">Physcomitrium patens</name>
    <name type="common">Spreading-leaved earth moss</name>
    <name type="synonym">Physcomitrella patens</name>
    <dbReference type="NCBI Taxonomy" id="3218"/>
    <lineage>
        <taxon>Eukaryota</taxon>
        <taxon>Viridiplantae</taxon>
        <taxon>Streptophyta</taxon>
        <taxon>Embryophyta</taxon>
        <taxon>Bryophyta</taxon>
        <taxon>Bryophytina</taxon>
        <taxon>Bryopsida</taxon>
        <taxon>Funariidae</taxon>
        <taxon>Funariales</taxon>
        <taxon>Funariaceae</taxon>
        <taxon>Physcomitrium</taxon>
    </lineage>
</organism>
<feature type="compositionally biased region" description="Low complexity" evidence="4">
    <location>
        <begin position="26"/>
        <end position="38"/>
    </location>
</feature>
<dbReference type="PANTHER" id="PTHR31499:SF79">
    <property type="entry name" value="HTH MYB-TYPE DOMAIN-CONTAINING PROTEIN"/>
    <property type="match status" value="1"/>
</dbReference>
<evidence type="ECO:0000259" key="5">
    <source>
        <dbReference type="PROSITE" id="PS51294"/>
    </source>
</evidence>
<feature type="region of interest" description="Disordered" evidence="4">
    <location>
        <begin position="394"/>
        <end position="449"/>
    </location>
</feature>
<feature type="compositionally biased region" description="Polar residues" evidence="4">
    <location>
        <begin position="333"/>
        <end position="362"/>
    </location>
</feature>
<dbReference type="Pfam" id="PF14379">
    <property type="entry name" value="Myb_CC_LHEQLE"/>
    <property type="match status" value="1"/>
</dbReference>
<reference evidence="6 8" key="2">
    <citation type="journal article" date="2018" name="Plant J.">
        <title>The Physcomitrella patens chromosome-scale assembly reveals moss genome structure and evolution.</title>
        <authorList>
            <person name="Lang D."/>
            <person name="Ullrich K.K."/>
            <person name="Murat F."/>
            <person name="Fuchs J."/>
            <person name="Jenkins J."/>
            <person name="Haas F.B."/>
            <person name="Piednoel M."/>
            <person name="Gundlach H."/>
            <person name="Van Bel M."/>
            <person name="Meyberg R."/>
            <person name="Vives C."/>
            <person name="Morata J."/>
            <person name="Symeonidi A."/>
            <person name="Hiss M."/>
            <person name="Muchero W."/>
            <person name="Kamisugi Y."/>
            <person name="Saleh O."/>
            <person name="Blanc G."/>
            <person name="Decker E.L."/>
            <person name="van Gessel N."/>
            <person name="Grimwood J."/>
            <person name="Hayes R.D."/>
            <person name="Graham S.W."/>
            <person name="Gunter L.E."/>
            <person name="McDaniel S.F."/>
            <person name="Hoernstein S.N.W."/>
            <person name="Larsson A."/>
            <person name="Li F.W."/>
            <person name="Perroud P.F."/>
            <person name="Phillips J."/>
            <person name="Ranjan P."/>
            <person name="Rokshar D.S."/>
            <person name="Rothfels C.J."/>
            <person name="Schneider L."/>
            <person name="Shu S."/>
            <person name="Stevenson D.W."/>
            <person name="Thummler F."/>
            <person name="Tillich M."/>
            <person name="Villarreal Aguilar J.C."/>
            <person name="Widiez T."/>
            <person name="Wong G.K."/>
            <person name="Wymore A."/>
            <person name="Zhang Y."/>
            <person name="Zimmer A.D."/>
            <person name="Quatrano R.S."/>
            <person name="Mayer K.F.X."/>
            <person name="Goodstein D."/>
            <person name="Casacuberta J.M."/>
            <person name="Vandepoele K."/>
            <person name="Reski R."/>
            <person name="Cuming A.C."/>
            <person name="Tuskan G.A."/>
            <person name="Maumus F."/>
            <person name="Salse J."/>
            <person name="Schmutz J."/>
            <person name="Rensing S.A."/>
        </authorList>
    </citation>
    <scope>NUCLEOTIDE SEQUENCE [LARGE SCALE GENOMIC DNA]</scope>
    <source>
        <strain evidence="7 8">cv. Gransden 2004</strain>
    </source>
</reference>
<feature type="region of interest" description="Disordered" evidence="4">
    <location>
        <begin position="270"/>
        <end position="362"/>
    </location>
</feature>
<keyword evidence="2" id="KW-0804">Transcription</keyword>
<dbReference type="Proteomes" id="UP000006727">
    <property type="component" value="Chromosome 17"/>
</dbReference>
<keyword evidence="1" id="KW-0805">Transcription regulation</keyword>
<feature type="compositionally biased region" description="Polar residues" evidence="4">
    <location>
        <begin position="225"/>
        <end position="245"/>
    </location>
</feature>
<reference evidence="7" key="3">
    <citation type="submission" date="2020-12" db="UniProtKB">
        <authorList>
            <consortium name="EnsemblPlants"/>
        </authorList>
    </citation>
    <scope>IDENTIFICATION</scope>
</reference>